<keyword evidence="6 11" id="KW-1133">Transmembrane helix</keyword>
<dbReference type="OMA" id="YFTALKF"/>
<comment type="similarity">
    <text evidence="11">Belongs to the insect chemoreceptor superfamily. Heteromeric odorant receptor channel (TC 1.A.69) family.</text>
</comment>
<dbReference type="OrthoDB" id="8185860at2759"/>
<dbReference type="InterPro" id="IPR004117">
    <property type="entry name" value="7tm6_olfct_rcpt"/>
</dbReference>
<evidence type="ECO:0000256" key="5">
    <source>
        <dbReference type="ARBA" id="ARBA00022725"/>
    </source>
</evidence>
<dbReference type="eggNOG" id="ENOG502SR0T">
    <property type="taxonomic scope" value="Eukaryota"/>
</dbReference>
<keyword evidence="7 11" id="KW-0472">Membrane</keyword>
<evidence type="ECO:0000256" key="11">
    <source>
        <dbReference type="RuleBase" id="RU351113"/>
    </source>
</evidence>
<organism evidence="12 13">
    <name type="scientific">Drosophila ananassae</name>
    <name type="common">Fruit fly</name>
    <dbReference type="NCBI Taxonomy" id="7217"/>
    <lineage>
        <taxon>Eukaryota</taxon>
        <taxon>Metazoa</taxon>
        <taxon>Ecdysozoa</taxon>
        <taxon>Arthropoda</taxon>
        <taxon>Hexapoda</taxon>
        <taxon>Insecta</taxon>
        <taxon>Pterygota</taxon>
        <taxon>Neoptera</taxon>
        <taxon>Endopterygota</taxon>
        <taxon>Diptera</taxon>
        <taxon>Brachycera</taxon>
        <taxon>Muscomorpha</taxon>
        <taxon>Ephydroidea</taxon>
        <taxon>Drosophilidae</taxon>
        <taxon>Drosophila</taxon>
        <taxon>Sophophora</taxon>
    </lineage>
</organism>
<evidence type="ECO:0000256" key="1">
    <source>
        <dbReference type="ARBA" id="ARBA00004651"/>
    </source>
</evidence>
<protein>
    <recommendedName>
        <fullName evidence="11">Odorant receptor</fullName>
    </recommendedName>
</protein>
<dbReference type="PANTHER" id="PTHR21137:SF44">
    <property type="entry name" value="ODORANT RECEPTOR 13A-RELATED"/>
    <property type="match status" value="1"/>
</dbReference>
<dbReference type="GO" id="GO:0005886">
    <property type="term" value="C:plasma membrane"/>
    <property type="evidence" value="ECO:0007669"/>
    <property type="project" value="UniProtKB-SubCell"/>
</dbReference>
<accession>B3LZK2</accession>
<evidence type="ECO:0000256" key="6">
    <source>
        <dbReference type="ARBA" id="ARBA00022989"/>
    </source>
</evidence>
<feature type="transmembrane region" description="Helical" evidence="11">
    <location>
        <begin position="67"/>
        <end position="89"/>
    </location>
</feature>
<reference evidence="12 13" key="1">
    <citation type="journal article" date="2007" name="Nature">
        <title>Evolution of genes and genomes on the Drosophila phylogeny.</title>
        <authorList>
            <consortium name="Drosophila 12 Genomes Consortium"/>
            <person name="Clark A.G."/>
            <person name="Eisen M.B."/>
            <person name="Smith D.R."/>
            <person name="Bergman C.M."/>
            <person name="Oliver B."/>
            <person name="Markow T.A."/>
            <person name="Kaufman T.C."/>
            <person name="Kellis M."/>
            <person name="Gelbart W."/>
            <person name="Iyer V.N."/>
            <person name="Pollard D.A."/>
            <person name="Sackton T.B."/>
            <person name="Larracuente A.M."/>
            <person name="Singh N.D."/>
            <person name="Abad J.P."/>
            <person name="Abt D.N."/>
            <person name="Adryan B."/>
            <person name="Aguade M."/>
            <person name="Akashi H."/>
            <person name="Anderson W.W."/>
            <person name="Aquadro C.F."/>
            <person name="Ardell D.H."/>
            <person name="Arguello R."/>
            <person name="Artieri C.G."/>
            <person name="Barbash D.A."/>
            <person name="Barker D."/>
            <person name="Barsanti P."/>
            <person name="Batterham P."/>
            <person name="Batzoglou S."/>
            <person name="Begun D."/>
            <person name="Bhutkar A."/>
            <person name="Blanco E."/>
            <person name="Bosak S.A."/>
            <person name="Bradley R.K."/>
            <person name="Brand A.D."/>
            <person name="Brent M.R."/>
            <person name="Brooks A.N."/>
            <person name="Brown R.H."/>
            <person name="Butlin R.K."/>
            <person name="Caggese C."/>
            <person name="Calvi B.R."/>
            <person name="Bernardo de Carvalho A."/>
            <person name="Caspi A."/>
            <person name="Castrezana S."/>
            <person name="Celniker S.E."/>
            <person name="Chang J.L."/>
            <person name="Chapple C."/>
            <person name="Chatterji S."/>
            <person name="Chinwalla A."/>
            <person name="Civetta A."/>
            <person name="Clifton S.W."/>
            <person name="Comeron J.M."/>
            <person name="Costello J.C."/>
            <person name="Coyne J.A."/>
            <person name="Daub J."/>
            <person name="David R.G."/>
            <person name="Delcher A.L."/>
            <person name="Delehaunty K."/>
            <person name="Do C.B."/>
            <person name="Ebling H."/>
            <person name="Edwards K."/>
            <person name="Eickbush T."/>
            <person name="Evans J.D."/>
            <person name="Filipski A."/>
            <person name="Findeiss S."/>
            <person name="Freyhult E."/>
            <person name="Fulton L."/>
            <person name="Fulton R."/>
            <person name="Garcia A.C."/>
            <person name="Gardiner A."/>
            <person name="Garfield D.A."/>
            <person name="Garvin B.E."/>
            <person name="Gibson G."/>
            <person name="Gilbert D."/>
            <person name="Gnerre S."/>
            <person name="Godfrey J."/>
            <person name="Good R."/>
            <person name="Gotea V."/>
            <person name="Gravely B."/>
            <person name="Greenberg A.J."/>
            <person name="Griffiths-Jones S."/>
            <person name="Gross S."/>
            <person name="Guigo R."/>
            <person name="Gustafson E.A."/>
            <person name="Haerty W."/>
            <person name="Hahn M.W."/>
            <person name="Halligan D.L."/>
            <person name="Halpern A.L."/>
            <person name="Halter G.M."/>
            <person name="Han M.V."/>
            <person name="Heger A."/>
            <person name="Hillier L."/>
            <person name="Hinrichs A.S."/>
            <person name="Holmes I."/>
            <person name="Hoskins R.A."/>
            <person name="Hubisz M.J."/>
            <person name="Hultmark D."/>
            <person name="Huntley M.A."/>
            <person name="Jaffe D.B."/>
            <person name="Jagadeeshan S."/>
            <person name="Jeck W.R."/>
            <person name="Johnson J."/>
            <person name="Jones C.D."/>
            <person name="Jordan W.C."/>
            <person name="Karpen G.H."/>
            <person name="Kataoka E."/>
            <person name="Keightley P.D."/>
            <person name="Kheradpour P."/>
            <person name="Kirkness E.F."/>
            <person name="Koerich L.B."/>
            <person name="Kristiansen K."/>
            <person name="Kudrna D."/>
            <person name="Kulathinal R.J."/>
            <person name="Kumar S."/>
            <person name="Kwok R."/>
            <person name="Lander E."/>
            <person name="Langley C.H."/>
            <person name="Lapoint R."/>
            <person name="Lazzaro B.P."/>
            <person name="Lee S.J."/>
            <person name="Levesque L."/>
            <person name="Li R."/>
            <person name="Lin C.F."/>
            <person name="Lin M.F."/>
            <person name="Lindblad-Toh K."/>
            <person name="Llopart A."/>
            <person name="Long M."/>
            <person name="Low L."/>
            <person name="Lozovsky E."/>
            <person name="Lu J."/>
            <person name="Luo M."/>
            <person name="Machado C.A."/>
            <person name="Makalowski W."/>
            <person name="Marzo M."/>
            <person name="Matsuda M."/>
            <person name="Matzkin L."/>
            <person name="McAllister B."/>
            <person name="McBride C.S."/>
            <person name="McKernan B."/>
            <person name="McKernan K."/>
            <person name="Mendez-Lago M."/>
            <person name="Minx P."/>
            <person name="Mollenhauer M.U."/>
            <person name="Montooth K."/>
            <person name="Mount S.M."/>
            <person name="Mu X."/>
            <person name="Myers E."/>
            <person name="Negre B."/>
            <person name="Newfeld S."/>
            <person name="Nielsen R."/>
            <person name="Noor M.A."/>
            <person name="O'Grady P."/>
            <person name="Pachter L."/>
            <person name="Papaceit M."/>
            <person name="Parisi M.J."/>
            <person name="Parisi M."/>
            <person name="Parts L."/>
            <person name="Pedersen J.S."/>
            <person name="Pesole G."/>
            <person name="Phillippy A.M."/>
            <person name="Ponting C.P."/>
            <person name="Pop M."/>
            <person name="Porcelli D."/>
            <person name="Powell J.R."/>
            <person name="Prohaska S."/>
            <person name="Pruitt K."/>
            <person name="Puig M."/>
            <person name="Quesneville H."/>
            <person name="Ram K.R."/>
            <person name="Rand D."/>
            <person name="Rasmussen M.D."/>
            <person name="Reed L.K."/>
            <person name="Reenan R."/>
            <person name="Reily A."/>
            <person name="Remington K.A."/>
            <person name="Rieger T.T."/>
            <person name="Ritchie M.G."/>
            <person name="Robin C."/>
            <person name="Rogers Y.H."/>
            <person name="Rohde C."/>
            <person name="Rozas J."/>
            <person name="Rubenfield M.J."/>
            <person name="Ruiz A."/>
            <person name="Russo S."/>
            <person name="Salzberg S.L."/>
            <person name="Sanchez-Gracia A."/>
            <person name="Saranga D.J."/>
            <person name="Sato H."/>
            <person name="Schaeffer S.W."/>
            <person name="Schatz M.C."/>
            <person name="Schlenke T."/>
            <person name="Schwartz R."/>
            <person name="Segarra C."/>
            <person name="Singh R.S."/>
            <person name="Sirot L."/>
            <person name="Sirota M."/>
            <person name="Sisneros N.B."/>
            <person name="Smith C.D."/>
            <person name="Smith T.F."/>
            <person name="Spieth J."/>
            <person name="Stage D.E."/>
            <person name="Stark A."/>
            <person name="Stephan W."/>
            <person name="Strausberg R.L."/>
            <person name="Strempel S."/>
            <person name="Sturgill D."/>
            <person name="Sutton G."/>
            <person name="Sutton G.G."/>
            <person name="Tao W."/>
            <person name="Teichmann S."/>
            <person name="Tobari Y.N."/>
            <person name="Tomimura Y."/>
            <person name="Tsolas J.M."/>
            <person name="Valente V.L."/>
            <person name="Venter E."/>
            <person name="Venter J.C."/>
            <person name="Vicario S."/>
            <person name="Vieira F.G."/>
            <person name="Vilella A.J."/>
            <person name="Villasante A."/>
            <person name="Walenz B."/>
            <person name="Wang J."/>
            <person name="Wasserman M."/>
            <person name="Watts T."/>
            <person name="Wilson D."/>
            <person name="Wilson R.K."/>
            <person name="Wing R.A."/>
            <person name="Wolfner M.F."/>
            <person name="Wong A."/>
            <person name="Wong G.K."/>
            <person name="Wu C.I."/>
            <person name="Wu G."/>
            <person name="Yamamoto D."/>
            <person name="Yang H.P."/>
            <person name="Yang S.P."/>
            <person name="Yorke J.A."/>
            <person name="Yoshida K."/>
            <person name="Zdobnov E."/>
            <person name="Zhang P."/>
            <person name="Zhang Y."/>
            <person name="Zimin A.V."/>
            <person name="Baldwin J."/>
            <person name="Abdouelleil A."/>
            <person name="Abdulkadir J."/>
            <person name="Abebe A."/>
            <person name="Abera B."/>
            <person name="Abreu J."/>
            <person name="Acer S.C."/>
            <person name="Aftuck L."/>
            <person name="Alexander A."/>
            <person name="An P."/>
            <person name="Anderson E."/>
            <person name="Anderson S."/>
            <person name="Arachi H."/>
            <person name="Azer M."/>
            <person name="Bachantsang P."/>
            <person name="Barry A."/>
            <person name="Bayul T."/>
            <person name="Berlin A."/>
            <person name="Bessette D."/>
            <person name="Bloom T."/>
            <person name="Blye J."/>
            <person name="Boguslavskiy L."/>
            <person name="Bonnet C."/>
            <person name="Boukhgalter B."/>
            <person name="Bourzgui I."/>
            <person name="Brown A."/>
            <person name="Cahill P."/>
            <person name="Channer S."/>
            <person name="Cheshatsang Y."/>
            <person name="Chuda L."/>
            <person name="Citroen M."/>
            <person name="Collymore A."/>
            <person name="Cooke P."/>
            <person name="Costello M."/>
            <person name="D'Aco K."/>
            <person name="Daza R."/>
            <person name="De Haan G."/>
            <person name="DeGray S."/>
            <person name="DeMaso C."/>
            <person name="Dhargay N."/>
            <person name="Dooley K."/>
            <person name="Dooley E."/>
            <person name="Doricent M."/>
            <person name="Dorje P."/>
            <person name="Dorjee K."/>
            <person name="Dupes A."/>
            <person name="Elong R."/>
            <person name="Falk J."/>
            <person name="Farina A."/>
            <person name="Faro S."/>
            <person name="Ferguson D."/>
            <person name="Fisher S."/>
            <person name="Foley C.D."/>
            <person name="Franke A."/>
            <person name="Friedrich D."/>
            <person name="Gadbois L."/>
            <person name="Gearin G."/>
            <person name="Gearin C.R."/>
            <person name="Giannoukos G."/>
            <person name="Goode T."/>
            <person name="Graham J."/>
            <person name="Grandbois E."/>
            <person name="Grewal S."/>
            <person name="Gyaltsen K."/>
            <person name="Hafez N."/>
            <person name="Hagos B."/>
            <person name="Hall J."/>
            <person name="Henson C."/>
            <person name="Hollinger A."/>
            <person name="Honan T."/>
            <person name="Huard M.D."/>
            <person name="Hughes L."/>
            <person name="Hurhula B."/>
            <person name="Husby M.E."/>
            <person name="Kamat A."/>
            <person name="Kanga B."/>
            <person name="Kashin S."/>
            <person name="Khazanovich D."/>
            <person name="Kisner P."/>
            <person name="Lance K."/>
            <person name="Lara M."/>
            <person name="Lee W."/>
            <person name="Lennon N."/>
            <person name="Letendre F."/>
            <person name="LeVine R."/>
            <person name="Lipovsky A."/>
            <person name="Liu X."/>
            <person name="Liu J."/>
            <person name="Liu S."/>
            <person name="Lokyitsang T."/>
            <person name="Lokyitsang Y."/>
            <person name="Lubonja R."/>
            <person name="Lui A."/>
            <person name="MacDonald P."/>
            <person name="Magnisalis V."/>
            <person name="Maru K."/>
            <person name="Matthews C."/>
            <person name="McCusker W."/>
            <person name="McDonough S."/>
            <person name="Mehta T."/>
            <person name="Meldrim J."/>
            <person name="Meneus L."/>
            <person name="Mihai O."/>
            <person name="Mihalev A."/>
            <person name="Mihova T."/>
            <person name="Mittelman R."/>
            <person name="Mlenga V."/>
            <person name="Montmayeur A."/>
            <person name="Mulrain L."/>
            <person name="Navidi A."/>
            <person name="Naylor J."/>
            <person name="Negash T."/>
            <person name="Nguyen T."/>
            <person name="Nguyen N."/>
            <person name="Nicol R."/>
            <person name="Norbu C."/>
            <person name="Norbu N."/>
            <person name="Novod N."/>
            <person name="O'Neill B."/>
            <person name="Osman S."/>
            <person name="Markiewicz E."/>
            <person name="Oyono O.L."/>
            <person name="Patti C."/>
            <person name="Phunkhang P."/>
            <person name="Pierre F."/>
            <person name="Priest M."/>
            <person name="Raghuraman S."/>
            <person name="Rege F."/>
            <person name="Reyes R."/>
            <person name="Rise C."/>
            <person name="Rogov P."/>
            <person name="Ross K."/>
            <person name="Ryan E."/>
            <person name="Settipalli S."/>
            <person name="Shea T."/>
            <person name="Sherpa N."/>
            <person name="Shi L."/>
            <person name="Shih D."/>
            <person name="Sparrow T."/>
            <person name="Spaulding J."/>
            <person name="Stalker J."/>
            <person name="Stange-Thomann N."/>
            <person name="Stavropoulos S."/>
            <person name="Stone C."/>
            <person name="Strader C."/>
            <person name="Tesfaye S."/>
            <person name="Thomson T."/>
            <person name="Thoulutsang Y."/>
            <person name="Thoulutsang D."/>
            <person name="Topham K."/>
            <person name="Topping I."/>
            <person name="Tsamla T."/>
            <person name="Vassiliev H."/>
            <person name="Vo A."/>
            <person name="Wangchuk T."/>
            <person name="Wangdi T."/>
            <person name="Weiand M."/>
            <person name="Wilkinson J."/>
            <person name="Wilson A."/>
            <person name="Yadav S."/>
            <person name="Young G."/>
            <person name="Yu Q."/>
            <person name="Zembek L."/>
            <person name="Zhong D."/>
            <person name="Zimmer A."/>
            <person name="Zwirko Z."/>
            <person name="Jaffe D.B."/>
            <person name="Alvarez P."/>
            <person name="Brockman W."/>
            <person name="Butler J."/>
            <person name="Chin C."/>
            <person name="Gnerre S."/>
            <person name="Grabherr M."/>
            <person name="Kleber M."/>
            <person name="Mauceli E."/>
            <person name="MacCallum I."/>
        </authorList>
    </citation>
    <scope>NUCLEOTIDE SEQUENCE [LARGE SCALE GENOMIC DNA]</scope>
    <source>
        <strain evidence="13">Tucson 14024-0371.13</strain>
    </source>
</reference>
<evidence type="ECO:0000313" key="13">
    <source>
        <dbReference type="Proteomes" id="UP000007801"/>
    </source>
</evidence>
<keyword evidence="3 11" id="KW-0716">Sensory transduction</keyword>
<dbReference type="EMBL" id="CH902617">
    <property type="protein sequence ID" value="EDV41944.1"/>
    <property type="molecule type" value="Genomic_DNA"/>
</dbReference>
<feature type="transmembrane region" description="Helical" evidence="11">
    <location>
        <begin position="34"/>
        <end position="55"/>
    </location>
</feature>
<dbReference type="PANTHER" id="PTHR21137">
    <property type="entry name" value="ODORANT RECEPTOR"/>
    <property type="match status" value="1"/>
</dbReference>
<evidence type="ECO:0000256" key="7">
    <source>
        <dbReference type="ARBA" id="ARBA00023136"/>
    </source>
</evidence>
<dbReference type="GO" id="GO:0170020">
    <property type="term" value="F:ionotropic olfactory receptor activity"/>
    <property type="evidence" value="ECO:0007669"/>
    <property type="project" value="EnsemblMetazoa"/>
</dbReference>
<proteinExistence type="inferred from homology"/>
<keyword evidence="2" id="KW-1003">Cell membrane</keyword>
<evidence type="ECO:0000256" key="10">
    <source>
        <dbReference type="ARBA" id="ARBA00038679"/>
    </source>
</evidence>
<dbReference type="PhylomeDB" id="B3LZK2"/>
<keyword evidence="9 11" id="KW-0807">Transducer</keyword>
<keyword evidence="13" id="KW-1185">Reference proteome</keyword>
<comment type="subcellular location">
    <subcellularLocation>
        <location evidence="1 11">Cell membrane</location>
        <topology evidence="1 11">Multi-pass membrane protein</topology>
    </subcellularLocation>
</comment>
<comment type="caution">
    <text evidence="11">Lacks conserved residue(s) required for the propagation of feature annotation.</text>
</comment>
<dbReference type="HOGENOM" id="CLU_033399_0_0_1"/>
<dbReference type="GO" id="GO:0034703">
    <property type="term" value="C:cation channel complex"/>
    <property type="evidence" value="ECO:0007669"/>
    <property type="project" value="EnsemblMetazoa"/>
</dbReference>
<dbReference type="Pfam" id="PF02949">
    <property type="entry name" value="7tm_6"/>
    <property type="match status" value="1"/>
</dbReference>
<keyword evidence="5 11" id="KW-0552">Olfaction</keyword>
<keyword evidence="4 11" id="KW-0812">Transmembrane</keyword>
<dbReference type="KEGG" id="dan:6500505"/>
<dbReference type="InParanoid" id="B3LZK2"/>
<feature type="transmembrane region" description="Helical" evidence="11">
    <location>
        <begin position="294"/>
        <end position="315"/>
    </location>
</feature>
<keyword evidence="8 11" id="KW-0675">Receptor</keyword>
<name>B3LZK2_DROAN</name>
<dbReference type="Proteomes" id="UP000007801">
    <property type="component" value="Unassembled WGS sequence"/>
</dbReference>
<evidence type="ECO:0000256" key="3">
    <source>
        <dbReference type="ARBA" id="ARBA00022606"/>
    </source>
</evidence>
<sequence length="390" mass="45427">MEKFLKYAIFFYNFLGIEPYRKDFVHQKESRRAWIILWANAINLFLVTLAASIYFRMAYKEGDIVEAVTVSSYIGFVIVGACKMAFIILKKPKLSELVKQLEDIHPHGATQEDAYKAKDYLRTFLKISFRYSLLYSLLIWTFNLYPLVENLVYEKLLNLRVVGKMLPYLLYIPWEWQDNWTYYILLFSESMAGCTAVAAQISTDLLICATATLIVMHFEHLGNTLRNHNLSGDWKEDSRFLAHIVCYHENLLRLLSDINDLFGIPMLFNFMVSSGLICFVGFQMTVGVPPDMIFKLFLFLFSSTSQVYLICYYGQLVADAGFAISLAAYSQDWYHADIRYKRGLILIICRSQEITYLKATIFLTITRTTFTELLQMSYKFFTLLRTMYAN</sequence>
<evidence type="ECO:0000256" key="4">
    <source>
        <dbReference type="ARBA" id="ARBA00022692"/>
    </source>
</evidence>
<dbReference type="AlphaFoldDB" id="B3LZK2"/>
<evidence type="ECO:0000256" key="2">
    <source>
        <dbReference type="ARBA" id="ARBA00022475"/>
    </source>
</evidence>
<dbReference type="GeneID" id="6500505"/>
<evidence type="ECO:0000256" key="8">
    <source>
        <dbReference type="ARBA" id="ARBA00023170"/>
    </source>
</evidence>
<feature type="transmembrane region" description="Helical" evidence="11">
    <location>
        <begin position="128"/>
        <end position="148"/>
    </location>
</feature>
<comment type="subunit">
    <text evidence="10">Interacts with Orco. Complexes exist early in the endomembrane system in olfactory sensory neurons (OSNs), coupling these complexes to the conserved ciliary trafficking pathway.</text>
</comment>
<dbReference type="GO" id="GO:0007165">
    <property type="term" value="P:signal transduction"/>
    <property type="evidence" value="ECO:0007669"/>
    <property type="project" value="UniProtKB-KW"/>
</dbReference>
<evidence type="ECO:0000256" key="9">
    <source>
        <dbReference type="ARBA" id="ARBA00023224"/>
    </source>
</evidence>
<feature type="transmembrane region" description="Helical" evidence="11">
    <location>
        <begin position="261"/>
        <end position="282"/>
    </location>
</feature>
<dbReference type="GO" id="GO:0005549">
    <property type="term" value="F:odorant binding"/>
    <property type="evidence" value="ECO:0007669"/>
    <property type="project" value="EnsemblMetazoa"/>
</dbReference>
<gene>
    <name evidence="12" type="primary">Dana\GF17722</name>
    <name evidence="12" type="synonym">dana_GLEANR_18985</name>
    <name evidence="12" type="ORF">GF17722</name>
</gene>
<evidence type="ECO:0000313" key="12">
    <source>
        <dbReference type="EMBL" id="EDV41944.1"/>
    </source>
</evidence>